<organism evidence="1 2">
    <name type="scientific">Streptomyces flaveolus</name>
    <dbReference type="NCBI Taxonomy" id="67297"/>
    <lineage>
        <taxon>Bacteria</taxon>
        <taxon>Bacillati</taxon>
        <taxon>Actinomycetota</taxon>
        <taxon>Actinomycetes</taxon>
        <taxon>Kitasatosporales</taxon>
        <taxon>Streptomycetaceae</taxon>
        <taxon>Streptomyces</taxon>
    </lineage>
</organism>
<name>A0ABV1VRI5_9ACTN</name>
<dbReference type="InterPro" id="IPR036291">
    <property type="entry name" value="NAD(P)-bd_dom_sf"/>
</dbReference>
<protein>
    <recommendedName>
        <fullName evidence="3">SDR family oxidoreductase</fullName>
    </recommendedName>
</protein>
<dbReference type="RefSeq" id="WP_350724315.1">
    <property type="nucleotide sequence ID" value="NZ_JBEPCO010000054.1"/>
</dbReference>
<proteinExistence type="predicted"/>
<evidence type="ECO:0000313" key="2">
    <source>
        <dbReference type="Proteomes" id="UP001490330"/>
    </source>
</evidence>
<comment type="caution">
    <text evidence="1">The sequence shown here is derived from an EMBL/GenBank/DDBJ whole genome shotgun (WGS) entry which is preliminary data.</text>
</comment>
<evidence type="ECO:0008006" key="3">
    <source>
        <dbReference type="Google" id="ProtNLM"/>
    </source>
</evidence>
<dbReference type="Proteomes" id="UP001490330">
    <property type="component" value="Unassembled WGS sequence"/>
</dbReference>
<dbReference type="SUPFAM" id="SSF51735">
    <property type="entry name" value="NAD(P)-binding Rossmann-fold domains"/>
    <property type="match status" value="1"/>
</dbReference>
<dbReference type="Gene3D" id="3.40.50.720">
    <property type="entry name" value="NAD(P)-binding Rossmann-like Domain"/>
    <property type="match status" value="1"/>
</dbReference>
<reference evidence="1 2" key="1">
    <citation type="submission" date="2024-06" db="EMBL/GenBank/DDBJ databases">
        <title>The Natural Products Discovery Center: Release of the First 8490 Sequenced Strains for Exploring Actinobacteria Biosynthetic Diversity.</title>
        <authorList>
            <person name="Kalkreuter E."/>
            <person name="Kautsar S.A."/>
            <person name="Yang D."/>
            <person name="Bader C.D."/>
            <person name="Teijaro C.N."/>
            <person name="Fluegel L."/>
            <person name="Davis C.M."/>
            <person name="Simpson J.R."/>
            <person name="Lauterbach L."/>
            <person name="Steele A.D."/>
            <person name="Gui C."/>
            <person name="Meng S."/>
            <person name="Li G."/>
            <person name="Viehrig K."/>
            <person name="Ye F."/>
            <person name="Su P."/>
            <person name="Kiefer A.F."/>
            <person name="Nichols A."/>
            <person name="Cepeda A.J."/>
            <person name="Yan W."/>
            <person name="Fan B."/>
            <person name="Jiang Y."/>
            <person name="Adhikari A."/>
            <person name="Zheng C.-J."/>
            <person name="Schuster L."/>
            <person name="Cowan T.M."/>
            <person name="Smanski M.J."/>
            <person name="Chevrette M.G."/>
            <person name="De Carvalho L.P.S."/>
            <person name="Shen B."/>
        </authorList>
    </citation>
    <scope>NUCLEOTIDE SEQUENCE [LARGE SCALE GENOMIC DNA]</scope>
    <source>
        <strain evidence="1 2">NPDC000632</strain>
    </source>
</reference>
<evidence type="ECO:0000313" key="1">
    <source>
        <dbReference type="EMBL" id="MER6909082.1"/>
    </source>
</evidence>
<gene>
    <name evidence="1" type="ORF">ABT322_36260</name>
</gene>
<accession>A0ABV1VRI5</accession>
<sequence length="269" mass="28855">MKVVVVDGGGLMGVETALWVRDHGHEVVLVQAPASGGPHSPTCDEIAEALRGSSVVVDLAHQPSADIGTLSEDHGLVVDEAALVDAWARSTGELLRAGAAAGIRHHVCLSVVGVDRIGGEGVFRALRNREVMVRRAGIPYSILRATQTFDAAEDIATAATEDWIVWVPPAEVRPVSLTDVATLLAHTAVTRPLNGVREIAGPEQFRLDAFVRTALMTEAEYRQVRTDALSPFYGARLRPLDLLPGPDAFIARTTYREWFAGRPAPDTTS</sequence>
<keyword evidence="2" id="KW-1185">Reference proteome</keyword>
<dbReference type="EMBL" id="JBEPCV010000058">
    <property type="protein sequence ID" value="MER6909082.1"/>
    <property type="molecule type" value="Genomic_DNA"/>
</dbReference>